<protein>
    <submittedName>
        <fullName evidence="3">Pentatricopeptide repeat-containing protein, chloroplastic</fullName>
    </submittedName>
</protein>
<gene>
    <name evidence="2" type="ORF">C1SCF055_LOCUS1398</name>
</gene>
<dbReference type="PANTHER" id="PTHR47936">
    <property type="entry name" value="PPR_LONG DOMAIN-CONTAINING PROTEIN"/>
    <property type="match status" value="1"/>
</dbReference>
<dbReference type="Proteomes" id="UP001152797">
    <property type="component" value="Unassembled WGS sequence"/>
</dbReference>
<evidence type="ECO:0000313" key="2">
    <source>
        <dbReference type="EMBL" id="CAI3972855.1"/>
    </source>
</evidence>
<dbReference type="Gene3D" id="1.25.40.10">
    <property type="entry name" value="Tetratricopeptide repeat domain"/>
    <property type="match status" value="1"/>
</dbReference>
<evidence type="ECO:0000256" key="1">
    <source>
        <dbReference type="ARBA" id="ARBA00022737"/>
    </source>
</evidence>
<reference evidence="2" key="1">
    <citation type="submission" date="2022-10" db="EMBL/GenBank/DDBJ databases">
        <authorList>
            <person name="Chen Y."/>
            <person name="Dougan E. K."/>
            <person name="Chan C."/>
            <person name="Rhodes N."/>
            <person name="Thang M."/>
        </authorList>
    </citation>
    <scope>NUCLEOTIDE SEQUENCE</scope>
</reference>
<dbReference type="EMBL" id="CAMXCT010000038">
    <property type="protein sequence ID" value="CAI3972855.1"/>
    <property type="molecule type" value="Genomic_DNA"/>
</dbReference>
<evidence type="ECO:0000313" key="3">
    <source>
        <dbReference type="EMBL" id="CAL4760167.1"/>
    </source>
</evidence>
<comment type="caution">
    <text evidence="2">The sequence shown here is derived from an EMBL/GenBank/DDBJ whole genome shotgun (WGS) entry which is preliminary data.</text>
</comment>
<accession>A0A9P1BHL0</accession>
<dbReference type="EMBL" id="CAMXCT020000038">
    <property type="protein sequence ID" value="CAL1126230.1"/>
    <property type="molecule type" value="Genomic_DNA"/>
</dbReference>
<dbReference type="InterPro" id="IPR011990">
    <property type="entry name" value="TPR-like_helical_dom_sf"/>
</dbReference>
<evidence type="ECO:0000313" key="4">
    <source>
        <dbReference type="Proteomes" id="UP001152797"/>
    </source>
</evidence>
<keyword evidence="1" id="KW-0677">Repeat</keyword>
<dbReference type="PANTHER" id="PTHR47936:SF1">
    <property type="entry name" value="PENTATRICOPEPTIDE REPEAT-CONTAINING PROTEIN GUN1, CHLOROPLASTIC"/>
    <property type="match status" value="1"/>
</dbReference>
<sequence>MRAASLIQGNKALLAQKQNWKAAAFLLSSFPEVQLQADEFSYGSTIRACGSAWLQSLLLCNQMRLRLLRRNLVIFSSCISGAKEAAQWPVSLEYFGQMCSALVQCDTVSFNAALSALPQWLMAIHLMGISWELRLDAFSYSSLLSLRTAWLLPLEWLQKMRRLSLVPDVFCVSSPLTSLRKESDWQLASQVLDSMTLQKIQGNSVMYAASDWQMSLAQGLRLRAGRNLAPMILSFKSGWRRCVAGWVEATL</sequence>
<dbReference type="EMBL" id="CAMXCT030000038">
    <property type="protein sequence ID" value="CAL4760167.1"/>
    <property type="molecule type" value="Genomic_DNA"/>
</dbReference>
<organism evidence="2">
    <name type="scientific">Cladocopium goreaui</name>
    <dbReference type="NCBI Taxonomy" id="2562237"/>
    <lineage>
        <taxon>Eukaryota</taxon>
        <taxon>Sar</taxon>
        <taxon>Alveolata</taxon>
        <taxon>Dinophyceae</taxon>
        <taxon>Suessiales</taxon>
        <taxon>Symbiodiniaceae</taxon>
        <taxon>Cladocopium</taxon>
    </lineage>
</organism>
<name>A0A9P1BHL0_9DINO</name>
<reference evidence="3 4" key="2">
    <citation type="submission" date="2024-05" db="EMBL/GenBank/DDBJ databases">
        <authorList>
            <person name="Chen Y."/>
            <person name="Shah S."/>
            <person name="Dougan E. K."/>
            <person name="Thang M."/>
            <person name="Chan C."/>
        </authorList>
    </citation>
    <scope>NUCLEOTIDE SEQUENCE [LARGE SCALE GENOMIC DNA]</scope>
</reference>
<keyword evidence="4" id="KW-1185">Reference proteome</keyword>
<proteinExistence type="predicted"/>
<dbReference type="AlphaFoldDB" id="A0A9P1BHL0"/>